<dbReference type="Pfam" id="PF00348">
    <property type="entry name" value="polyprenyl_synt"/>
    <property type="match status" value="1"/>
</dbReference>
<keyword evidence="6" id="KW-0414">Isoprene biosynthesis</keyword>
<evidence type="ECO:0000313" key="8">
    <source>
        <dbReference type="EMBL" id="KPL53438.1"/>
    </source>
</evidence>
<dbReference type="PANTHER" id="PTHR43281">
    <property type="entry name" value="FARNESYL DIPHOSPHATE SYNTHASE"/>
    <property type="match status" value="1"/>
</dbReference>
<dbReference type="OrthoDB" id="9805316at2"/>
<keyword evidence="9" id="KW-1185">Reference proteome</keyword>
<dbReference type="GO" id="GO:0004659">
    <property type="term" value="F:prenyltransferase activity"/>
    <property type="evidence" value="ECO:0007669"/>
    <property type="project" value="InterPro"/>
</dbReference>
<evidence type="ECO:0000313" key="9">
    <source>
        <dbReference type="Proteomes" id="UP000048984"/>
    </source>
</evidence>
<dbReference type="PROSITE" id="PS00444">
    <property type="entry name" value="POLYPRENYL_SYNTHASE_2"/>
    <property type="match status" value="1"/>
</dbReference>
<evidence type="ECO:0000256" key="2">
    <source>
        <dbReference type="ARBA" id="ARBA00006706"/>
    </source>
</evidence>
<dbReference type="PANTHER" id="PTHR43281:SF1">
    <property type="entry name" value="FARNESYL DIPHOSPHATE SYNTHASE"/>
    <property type="match status" value="1"/>
</dbReference>
<comment type="cofactor">
    <cofactor evidence="1">
        <name>Mg(2+)</name>
        <dbReference type="ChEBI" id="CHEBI:18420"/>
    </cofactor>
</comment>
<comment type="similarity">
    <text evidence="2 7">Belongs to the FPP/GGPP synthase family.</text>
</comment>
<dbReference type="STRING" id="665126.ABB55_15440"/>
<dbReference type="InterPro" id="IPR008949">
    <property type="entry name" value="Isoprenoid_synthase_dom_sf"/>
</dbReference>
<dbReference type="Gene3D" id="1.10.600.10">
    <property type="entry name" value="Farnesyl Diphosphate Synthase"/>
    <property type="match status" value="1"/>
</dbReference>
<name>A0A0P6VNM1_9HYPH</name>
<protein>
    <submittedName>
        <fullName evidence="8">Geranylgeranyl pyrophosphate synthase</fullName>
    </submittedName>
</protein>
<dbReference type="AlphaFoldDB" id="A0A0P6VNM1"/>
<organism evidence="8 9">
    <name type="scientific">Prosthecodimorpha hirschii</name>
    <dbReference type="NCBI Taxonomy" id="665126"/>
    <lineage>
        <taxon>Bacteria</taxon>
        <taxon>Pseudomonadati</taxon>
        <taxon>Pseudomonadota</taxon>
        <taxon>Alphaproteobacteria</taxon>
        <taxon>Hyphomicrobiales</taxon>
        <taxon>Ancalomicrobiaceae</taxon>
        <taxon>Prosthecodimorpha</taxon>
    </lineage>
</organism>
<dbReference type="PROSITE" id="PS00723">
    <property type="entry name" value="POLYPRENYL_SYNTHASE_1"/>
    <property type="match status" value="1"/>
</dbReference>
<dbReference type="Proteomes" id="UP000048984">
    <property type="component" value="Unassembled WGS sequence"/>
</dbReference>
<keyword evidence="3 7" id="KW-0808">Transferase</keyword>
<dbReference type="GO" id="GO:0046872">
    <property type="term" value="F:metal ion binding"/>
    <property type="evidence" value="ECO:0007669"/>
    <property type="project" value="UniProtKB-KW"/>
</dbReference>
<gene>
    <name evidence="8" type="ORF">ABB55_15440</name>
</gene>
<dbReference type="InterPro" id="IPR000092">
    <property type="entry name" value="Polyprenyl_synt"/>
</dbReference>
<dbReference type="EMBL" id="LJYW01000001">
    <property type="protein sequence ID" value="KPL53438.1"/>
    <property type="molecule type" value="Genomic_DNA"/>
</dbReference>
<keyword evidence="4" id="KW-0479">Metal-binding</keyword>
<evidence type="ECO:0000256" key="3">
    <source>
        <dbReference type="ARBA" id="ARBA00022679"/>
    </source>
</evidence>
<proteinExistence type="inferred from homology"/>
<evidence type="ECO:0000256" key="5">
    <source>
        <dbReference type="ARBA" id="ARBA00022842"/>
    </source>
</evidence>
<dbReference type="InterPro" id="IPR033749">
    <property type="entry name" value="Polyprenyl_synt_CS"/>
</dbReference>
<reference evidence="8 9" key="1">
    <citation type="submission" date="2015-09" db="EMBL/GenBank/DDBJ databases">
        <authorList>
            <person name="Jackson K.R."/>
            <person name="Lunt B.L."/>
            <person name="Fisher J.N.B."/>
            <person name="Gardner A.V."/>
            <person name="Bailey M.E."/>
            <person name="Deus L.M."/>
            <person name="Earl A.S."/>
            <person name="Gibby P.D."/>
            <person name="Hartmann K.A."/>
            <person name="Liu J.E."/>
            <person name="Manci A.M."/>
            <person name="Nielsen D.A."/>
            <person name="Solomon M.B."/>
            <person name="Breakwell D.P."/>
            <person name="Burnett S.H."/>
            <person name="Grose J.H."/>
        </authorList>
    </citation>
    <scope>NUCLEOTIDE SEQUENCE [LARGE SCALE GENOMIC DNA]</scope>
    <source>
        <strain evidence="8 9">16</strain>
    </source>
</reference>
<evidence type="ECO:0000256" key="7">
    <source>
        <dbReference type="RuleBase" id="RU004466"/>
    </source>
</evidence>
<sequence>MDAAGRIETALELALATARDGCPPRLGGALRDAVIPGGARLRPRLTLAVAFACADDQPATADAAAAAIELLHCASLVHDDMPCFDDAALRRGRPSIHAAYGENVALLTGDALIVLAFSELARRVSDPVRLRRLIGIVADAVGAPNGIVAGQAQECEPSIGLSDYHRRKTGALISGATMAGAAAAGFEPEPWRALGMAIGEAYQVADDIRDLVCEPAELGKPVGRDAALGRPSATREFGMAGAMDRLRVLVARAVEVVPVCPGDALLKAMILRETRKFLPAELAAEAA</sequence>
<evidence type="ECO:0000256" key="6">
    <source>
        <dbReference type="ARBA" id="ARBA00023229"/>
    </source>
</evidence>
<dbReference type="SUPFAM" id="SSF48576">
    <property type="entry name" value="Terpenoid synthases"/>
    <property type="match status" value="1"/>
</dbReference>
<evidence type="ECO:0000256" key="1">
    <source>
        <dbReference type="ARBA" id="ARBA00001946"/>
    </source>
</evidence>
<comment type="caution">
    <text evidence="8">The sequence shown here is derived from an EMBL/GenBank/DDBJ whole genome shotgun (WGS) entry which is preliminary data.</text>
</comment>
<evidence type="ECO:0000256" key="4">
    <source>
        <dbReference type="ARBA" id="ARBA00022723"/>
    </source>
</evidence>
<dbReference type="RefSeq" id="WP_054359603.1">
    <property type="nucleotide sequence ID" value="NZ_LJYW01000001.1"/>
</dbReference>
<dbReference type="GO" id="GO:0008299">
    <property type="term" value="P:isoprenoid biosynthetic process"/>
    <property type="evidence" value="ECO:0007669"/>
    <property type="project" value="UniProtKB-KW"/>
</dbReference>
<dbReference type="SFLD" id="SFLDS00005">
    <property type="entry name" value="Isoprenoid_Synthase_Type_I"/>
    <property type="match status" value="1"/>
</dbReference>
<accession>A0A0P6VNM1</accession>
<reference evidence="8 9" key="2">
    <citation type="submission" date="2015-10" db="EMBL/GenBank/DDBJ databases">
        <title>Draft Genome Sequence of Prosthecomicrobium hirschii ATCC 27832.</title>
        <authorList>
            <person name="Daniel J."/>
            <person name="Givan S.A."/>
            <person name="Brun Y.V."/>
            <person name="Brown P.J."/>
        </authorList>
    </citation>
    <scope>NUCLEOTIDE SEQUENCE [LARGE SCALE GENOMIC DNA]</scope>
    <source>
        <strain evidence="8 9">16</strain>
    </source>
</reference>
<keyword evidence="5" id="KW-0460">Magnesium</keyword>